<keyword evidence="1" id="KW-1133">Transmembrane helix</keyword>
<dbReference type="InterPro" id="IPR027558">
    <property type="entry name" value="Pre_pil_HX9DG_C"/>
</dbReference>
<dbReference type="AlphaFoldDB" id="A0A5M6CTJ6"/>
<feature type="transmembrane region" description="Helical" evidence="1">
    <location>
        <begin position="95"/>
        <end position="122"/>
    </location>
</feature>
<comment type="caution">
    <text evidence="2">The sequence shown here is derived from an EMBL/GenBank/DDBJ whole genome shotgun (WGS) entry which is preliminary data.</text>
</comment>
<gene>
    <name evidence="2" type="ORF">FYK55_26875</name>
</gene>
<keyword evidence="3" id="KW-1185">Reference proteome</keyword>
<sequence>MTRRLKGALVVCVIVLIGFLCVPAPVSSTLLTGWLSFAFSELPQVEVQPGGVAVFVCSFGIAVGCSYYLLRWLVFEINAKRPSDAQIRWRLRSSVSLVLLCMMLFVVGIGVAGVTHQIGWLITSPEAMFVSKTQAVRDSDLSTYRPNTVSESRDQSWLFSVGSYMLYQRPDIDDSKPWNSPENADNFRTVFYEAICPSQGNPIWSPDGFGLSHRAGNPDVFGSNSIFRFNDFDSLGNTIFAGDVNAAFAPWADPDALRSLKLGVRDDWTSSKRGEVGYGSMHPSGALMLMGDGSIRFVDYGIDGKLFEQLGRHQKEGL</sequence>
<reference evidence="2 3" key="1">
    <citation type="submission" date="2019-08" db="EMBL/GenBank/DDBJ databases">
        <authorList>
            <person name="Dhanesh K."/>
            <person name="Kumar G."/>
            <person name="Sasikala C."/>
            <person name="Venkata Ramana C."/>
        </authorList>
    </citation>
    <scope>NUCLEOTIDE SEQUENCE [LARGE SCALE GENOMIC DNA]</scope>
    <source>
        <strain evidence="2 3">JC645</strain>
    </source>
</reference>
<name>A0A5M6CTJ6_9BACT</name>
<dbReference type="NCBIfam" id="TIGR04294">
    <property type="entry name" value="pre_pil_HX9DG"/>
    <property type="match status" value="1"/>
</dbReference>
<dbReference type="Proteomes" id="UP000324479">
    <property type="component" value="Unassembled WGS sequence"/>
</dbReference>
<organism evidence="2 3">
    <name type="scientific">Roseiconus nitratireducens</name>
    <dbReference type="NCBI Taxonomy" id="2605748"/>
    <lineage>
        <taxon>Bacteria</taxon>
        <taxon>Pseudomonadati</taxon>
        <taxon>Planctomycetota</taxon>
        <taxon>Planctomycetia</taxon>
        <taxon>Pirellulales</taxon>
        <taxon>Pirellulaceae</taxon>
        <taxon>Roseiconus</taxon>
    </lineage>
</organism>
<evidence type="ECO:0000256" key="1">
    <source>
        <dbReference type="SAM" id="Phobius"/>
    </source>
</evidence>
<accession>A0A5M6CTJ6</accession>
<dbReference type="EMBL" id="VWOX01000028">
    <property type="protein sequence ID" value="KAA5538638.1"/>
    <property type="molecule type" value="Genomic_DNA"/>
</dbReference>
<dbReference type="RefSeq" id="WP_150079738.1">
    <property type="nucleotide sequence ID" value="NZ_VWOX01000028.1"/>
</dbReference>
<keyword evidence="1" id="KW-0472">Membrane</keyword>
<evidence type="ECO:0000313" key="3">
    <source>
        <dbReference type="Proteomes" id="UP000324479"/>
    </source>
</evidence>
<proteinExistence type="predicted"/>
<protein>
    <submittedName>
        <fullName evidence="2">DUF1559 domain-containing protein</fullName>
    </submittedName>
</protein>
<feature type="transmembrane region" description="Helical" evidence="1">
    <location>
        <begin position="52"/>
        <end position="74"/>
    </location>
</feature>
<keyword evidence="1" id="KW-0812">Transmembrane</keyword>
<evidence type="ECO:0000313" key="2">
    <source>
        <dbReference type="EMBL" id="KAA5538638.1"/>
    </source>
</evidence>